<dbReference type="Proteomes" id="UP001066276">
    <property type="component" value="Chromosome 3_2"/>
</dbReference>
<dbReference type="AlphaFoldDB" id="A0AAV7U259"/>
<proteinExistence type="predicted"/>
<dbReference type="EMBL" id="JANPWB010000006">
    <property type="protein sequence ID" value="KAJ1182199.1"/>
    <property type="molecule type" value="Genomic_DNA"/>
</dbReference>
<gene>
    <name evidence="2" type="ORF">NDU88_007393</name>
</gene>
<evidence type="ECO:0000313" key="3">
    <source>
        <dbReference type="Proteomes" id="UP001066276"/>
    </source>
</evidence>
<sequence>MRPLTLSENHLRERYPHSAAWPSTLPSSGAQPLQGPPLLLGPRGPTLLHQALCRHAPARAPPSFLHGPLAPHDLPIAAPPQPCRRPLTLPAASRCSAQGIHAPRSGLRVRVP</sequence>
<keyword evidence="3" id="KW-1185">Reference proteome</keyword>
<comment type="caution">
    <text evidence="2">The sequence shown here is derived from an EMBL/GenBank/DDBJ whole genome shotgun (WGS) entry which is preliminary data.</text>
</comment>
<name>A0AAV7U259_PLEWA</name>
<feature type="region of interest" description="Disordered" evidence="1">
    <location>
        <begin position="1"/>
        <end position="45"/>
    </location>
</feature>
<evidence type="ECO:0000256" key="1">
    <source>
        <dbReference type="SAM" id="MobiDB-lite"/>
    </source>
</evidence>
<feature type="region of interest" description="Disordered" evidence="1">
    <location>
        <begin position="59"/>
        <end position="78"/>
    </location>
</feature>
<accession>A0AAV7U259</accession>
<evidence type="ECO:0000313" key="2">
    <source>
        <dbReference type="EMBL" id="KAJ1182199.1"/>
    </source>
</evidence>
<feature type="compositionally biased region" description="Low complexity" evidence="1">
    <location>
        <begin position="32"/>
        <end position="45"/>
    </location>
</feature>
<protein>
    <submittedName>
        <fullName evidence="2">Uncharacterized protein</fullName>
    </submittedName>
</protein>
<reference evidence="2" key="1">
    <citation type="journal article" date="2022" name="bioRxiv">
        <title>Sequencing and chromosome-scale assembly of the giantPleurodeles waltlgenome.</title>
        <authorList>
            <person name="Brown T."/>
            <person name="Elewa A."/>
            <person name="Iarovenko S."/>
            <person name="Subramanian E."/>
            <person name="Araus A.J."/>
            <person name="Petzold A."/>
            <person name="Susuki M."/>
            <person name="Suzuki K.-i.T."/>
            <person name="Hayashi T."/>
            <person name="Toyoda A."/>
            <person name="Oliveira C."/>
            <person name="Osipova E."/>
            <person name="Leigh N.D."/>
            <person name="Simon A."/>
            <person name="Yun M.H."/>
        </authorList>
    </citation>
    <scope>NUCLEOTIDE SEQUENCE</scope>
    <source>
        <strain evidence="2">20211129_DDA</strain>
        <tissue evidence="2">Liver</tissue>
    </source>
</reference>
<organism evidence="2 3">
    <name type="scientific">Pleurodeles waltl</name>
    <name type="common">Iberian ribbed newt</name>
    <dbReference type="NCBI Taxonomy" id="8319"/>
    <lineage>
        <taxon>Eukaryota</taxon>
        <taxon>Metazoa</taxon>
        <taxon>Chordata</taxon>
        <taxon>Craniata</taxon>
        <taxon>Vertebrata</taxon>
        <taxon>Euteleostomi</taxon>
        <taxon>Amphibia</taxon>
        <taxon>Batrachia</taxon>
        <taxon>Caudata</taxon>
        <taxon>Salamandroidea</taxon>
        <taxon>Salamandridae</taxon>
        <taxon>Pleurodelinae</taxon>
        <taxon>Pleurodeles</taxon>
    </lineage>
</organism>